<organism evidence="5 6">
    <name type="scientific">Algoriphagus antarcticus</name>
    <dbReference type="NCBI Taxonomy" id="238540"/>
    <lineage>
        <taxon>Bacteria</taxon>
        <taxon>Pseudomonadati</taxon>
        <taxon>Bacteroidota</taxon>
        <taxon>Cytophagia</taxon>
        <taxon>Cytophagales</taxon>
        <taxon>Cyclobacteriaceae</taxon>
        <taxon>Algoriphagus</taxon>
    </lineage>
</organism>
<dbReference type="CDD" id="cd00090">
    <property type="entry name" value="HTH_ARSR"/>
    <property type="match status" value="1"/>
</dbReference>
<protein>
    <submittedName>
        <fullName evidence="5">ArsR family transcriptional regulator</fullName>
    </submittedName>
</protein>
<dbReference type="Pfam" id="PF01022">
    <property type="entry name" value="HTH_5"/>
    <property type="match status" value="1"/>
</dbReference>
<dbReference type="InterPro" id="IPR001845">
    <property type="entry name" value="HTH_ArsR_DNA-bd_dom"/>
</dbReference>
<dbReference type="InterPro" id="IPR051081">
    <property type="entry name" value="HTH_MetalResp_TranReg"/>
</dbReference>
<dbReference type="OrthoDB" id="9800049at2"/>
<dbReference type="PANTHER" id="PTHR33154">
    <property type="entry name" value="TRANSCRIPTIONAL REGULATOR, ARSR FAMILY"/>
    <property type="match status" value="1"/>
</dbReference>
<dbReference type="SMART" id="SM00418">
    <property type="entry name" value="HTH_ARSR"/>
    <property type="match status" value="1"/>
</dbReference>
<dbReference type="PROSITE" id="PS50987">
    <property type="entry name" value="HTH_ARSR_2"/>
    <property type="match status" value="1"/>
</dbReference>
<evidence type="ECO:0000259" key="4">
    <source>
        <dbReference type="PROSITE" id="PS50987"/>
    </source>
</evidence>
<dbReference type="NCBIfam" id="NF033788">
    <property type="entry name" value="HTH_metalloreg"/>
    <property type="match status" value="1"/>
</dbReference>
<proteinExistence type="predicted"/>
<evidence type="ECO:0000256" key="1">
    <source>
        <dbReference type="ARBA" id="ARBA00023015"/>
    </source>
</evidence>
<reference evidence="5 6" key="1">
    <citation type="submission" date="2018-08" db="EMBL/GenBank/DDBJ databases">
        <title>Genomic Encyclopedia of Archaeal and Bacterial Type Strains, Phase II (KMG-II): from individual species to whole genera.</title>
        <authorList>
            <person name="Goeker M."/>
        </authorList>
    </citation>
    <scope>NUCLEOTIDE SEQUENCE [LARGE SCALE GENOMIC DNA]</scope>
    <source>
        <strain evidence="5 6">DSM 15986</strain>
    </source>
</reference>
<dbReference type="AlphaFoldDB" id="A0A3E0DZP7"/>
<dbReference type="Proteomes" id="UP000256405">
    <property type="component" value="Unassembled WGS sequence"/>
</dbReference>
<dbReference type="InterPro" id="IPR036388">
    <property type="entry name" value="WH-like_DNA-bd_sf"/>
</dbReference>
<keyword evidence="2" id="KW-0238">DNA-binding</keyword>
<dbReference type="GO" id="GO:0003700">
    <property type="term" value="F:DNA-binding transcription factor activity"/>
    <property type="evidence" value="ECO:0007669"/>
    <property type="project" value="InterPro"/>
</dbReference>
<dbReference type="RefSeq" id="WP_086540838.1">
    <property type="nucleotide sequence ID" value="NZ_MSSW01000013.1"/>
</dbReference>
<dbReference type="GO" id="GO:0003677">
    <property type="term" value="F:DNA binding"/>
    <property type="evidence" value="ECO:0007669"/>
    <property type="project" value="UniProtKB-KW"/>
</dbReference>
<comment type="caution">
    <text evidence="5">The sequence shown here is derived from an EMBL/GenBank/DDBJ whole genome shotgun (WGS) entry which is preliminary data.</text>
</comment>
<dbReference type="SUPFAM" id="SSF46785">
    <property type="entry name" value="Winged helix' DNA-binding domain"/>
    <property type="match status" value="1"/>
</dbReference>
<keyword evidence="1" id="KW-0805">Transcription regulation</keyword>
<feature type="domain" description="HTH arsR-type" evidence="4">
    <location>
        <begin position="8"/>
        <end position="106"/>
    </location>
</feature>
<dbReference type="InterPro" id="IPR011991">
    <property type="entry name" value="ArsR-like_HTH"/>
</dbReference>
<sequence>MGITKSDLFTAQQNELAQLAKAMGHPARIAILQYLLAAKSCINGTLVHELGLAQATISQHLRELKEIGLIQGTVEGVSVSYCINSEKWESVKTLFNGLFDQHVSACAEEDCC</sequence>
<evidence type="ECO:0000313" key="5">
    <source>
        <dbReference type="EMBL" id="REG88626.1"/>
    </source>
</evidence>
<dbReference type="PRINTS" id="PR00778">
    <property type="entry name" value="HTHARSR"/>
</dbReference>
<dbReference type="InterPro" id="IPR036390">
    <property type="entry name" value="WH_DNA-bd_sf"/>
</dbReference>
<gene>
    <name evidence="5" type="ORF">C8N25_10859</name>
</gene>
<evidence type="ECO:0000313" key="6">
    <source>
        <dbReference type="Proteomes" id="UP000256405"/>
    </source>
</evidence>
<evidence type="ECO:0000256" key="2">
    <source>
        <dbReference type="ARBA" id="ARBA00023125"/>
    </source>
</evidence>
<keyword evidence="3" id="KW-0804">Transcription</keyword>
<dbReference type="EMBL" id="QUNF01000008">
    <property type="protein sequence ID" value="REG88626.1"/>
    <property type="molecule type" value="Genomic_DNA"/>
</dbReference>
<accession>A0A3E0DZP7</accession>
<dbReference type="PANTHER" id="PTHR33154:SF15">
    <property type="entry name" value="REGULATORY PROTEIN ARSR"/>
    <property type="match status" value="1"/>
</dbReference>
<name>A0A3E0DZP7_9BACT</name>
<dbReference type="Gene3D" id="1.10.10.10">
    <property type="entry name" value="Winged helix-like DNA-binding domain superfamily/Winged helix DNA-binding domain"/>
    <property type="match status" value="1"/>
</dbReference>
<keyword evidence="6" id="KW-1185">Reference proteome</keyword>
<evidence type="ECO:0000256" key="3">
    <source>
        <dbReference type="ARBA" id="ARBA00023163"/>
    </source>
</evidence>